<keyword evidence="6" id="KW-1185">Reference proteome</keyword>
<dbReference type="GO" id="GO:0005763">
    <property type="term" value="C:mitochondrial small ribosomal subunit"/>
    <property type="evidence" value="ECO:0007669"/>
    <property type="project" value="TreeGrafter"/>
</dbReference>
<keyword evidence="2" id="KW-0689">Ribosomal protein</keyword>
<dbReference type="PANTHER" id="PTHR41237">
    <property type="entry name" value="37S RIBOSOMAL PROTEIN MRP21, MITOCHONDRIAL"/>
    <property type="match status" value="1"/>
</dbReference>
<dbReference type="InterPro" id="IPR001911">
    <property type="entry name" value="Ribosomal_bS21"/>
</dbReference>
<organism evidence="5 6">
    <name type="scientific">Penicillium freii</name>
    <dbReference type="NCBI Taxonomy" id="48697"/>
    <lineage>
        <taxon>Eukaryota</taxon>
        <taxon>Fungi</taxon>
        <taxon>Dikarya</taxon>
        <taxon>Ascomycota</taxon>
        <taxon>Pezizomycotina</taxon>
        <taxon>Eurotiomycetes</taxon>
        <taxon>Eurotiomycetidae</taxon>
        <taxon>Eurotiales</taxon>
        <taxon>Aspergillaceae</taxon>
        <taxon>Penicillium</taxon>
    </lineage>
</organism>
<evidence type="ECO:0000313" key="6">
    <source>
        <dbReference type="Proteomes" id="UP000055045"/>
    </source>
</evidence>
<keyword evidence="3" id="KW-0687">Ribonucleoprotein</keyword>
<feature type="compositionally biased region" description="Polar residues" evidence="4">
    <location>
        <begin position="94"/>
        <end position="136"/>
    </location>
</feature>
<evidence type="ECO:0000256" key="4">
    <source>
        <dbReference type="SAM" id="MobiDB-lite"/>
    </source>
</evidence>
<evidence type="ECO:0008006" key="7">
    <source>
        <dbReference type="Google" id="ProtNLM"/>
    </source>
</evidence>
<dbReference type="EMBL" id="LLXE01000221">
    <property type="protein sequence ID" value="KUM59507.1"/>
    <property type="molecule type" value="Genomic_DNA"/>
</dbReference>
<dbReference type="Pfam" id="PF01165">
    <property type="entry name" value="Ribosomal_S21"/>
    <property type="match status" value="1"/>
</dbReference>
<dbReference type="InterPro" id="IPR052837">
    <property type="entry name" value="Mitoribosomal_bS21"/>
</dbReference>
<protein>
    <recommendedName>
        <fullName evidence="7">Ribosomal protein S21</fullName>
    </recommendedName>
</protein>
<evidence type="ECO:0000256" key="1">
    <source>
        <dbReference type="ARBA" id="ARBA00006640"/>
    </source>
</evidence>
<evidence type="ECO:0000313" key="5">
    <source>
        <dbReference type="EMBL" id="KUM59507.1"/>
    </source>
</evidence>
<dbReference type="PANTHER" id="PTHR41237:SF1">
    <property type="entry name" value="SMALL RIBOSOMAL SUBUNIT PROTEIN BS21M"/>
    <property type="match status" value="1"/>
</dbReference>
<dbReference type="AlphaFoldDB" id="A0A101MF76"/>
<dbReference type="GO" id="GO:0070124">
    <property type="term" value="P:mitochondrial translational initiation"/>
    <property type="evidence" value="ECO:0007669"/>
    <property type="project" value="TreeGrafter"/>
</dbReference>
<sequence>MELFKLKRQRYLKDHKICGNFEHLRPYVPTSTNLSFPSRGDSSIHPHRPAAVTRASPIKMDFRLLARSLRARPTPWLQQQTQLHRVASLANGVRYNSSTSSPNTPFKPTSPTDQPTTIPEAAQQTQKPASDANEPSTAAPEATKPARKPVSDFDDILSRLDLTKPREVSSAQRRIFSDSLSRAVGEGAQSSYRARSRAPLPARKVELKLGPTLGRQAHVEPERGTDLGAALRRLQVTLSQNRVRADAHEQRFHVRRGMVRKQKKMQRWKKLFKFSFQGTVKKIQRMQAQGW</sequence>
<comment type="similarity">
    <text evidence="1">Belongs to the bacterial ribosomal protein bS21 family.</text>
</comment>
<evidence type="ECO:0000256" key="3">
    <source>
        <dbReference type="ARBA" id="ARBA00023274"/>
    </source>
</evidence>
<feature type="region of interest" description="Disordered" evidence="4">
    <location>
        <begin position="94"/>
        <end position="151"/>
    </location>
</feature>
<accession>A0A101MF76</accession>
<reference evidence="5 6" key="1">
    <citation type="submission" date="2015-10" db="EMBL/GenBank/DDBJ databases">
        <title>Genome sequencing of Penicillium freii.</title>
        <authorList>
            <person name="Nguyen H.D."/>
            <person name="Visagie C.M."/>
            <person name="Seifert K.A."/>
        </authorList>
    </citation>
    <scope>NUCLEOTIDE SEQUENCE [LARGE SCALE GENOMIC DNA]</scope>
    <source>
        <strain evidence="5 6">DAOM 242723</strain>
    </source>
</reference>
<gene>
    <name evidence="5" type="ORF">ACN42_g7637</name>
</gene>
<dbReference type="GO" id="GO:0003735">
    <property type="term" value="F:structural constituent of ribosome"/>
    <property type="evidence" value="ECO:0007669"/>
    <property type="project" value="InterPro"/>
</dbReference>
<comment type="caution">
    <text evidence="5">The sequence shown here is derived from an EMBL/GenBank/DDBJ whole genome shotgun (WGS) entry which is preliminary data.</text>
</comment>
<proteinExistence type="inferred from homology"/>
<dbReference type="STRING" id="48697.A0A101MF76"/>
<evidence type="ECO:0000256" key="2">
    <source>
        <dbReference type="ARBA" id="ARBA00022980"/>
    </source>
</evidence>
<dbReference type="Proteomes" id="UP000055045">
    <property type="component" value="Unassembled WGS sequence"/>
</dbReference>
<name>A0A101MF76_PENFR</name>